<feature type="chain" id="PRO_5039727231" evidence="1">
    <location>
        <begin position="22"/>
        <end position="183"/>
    </location>
</feature>
<sequence>MKKKSLFWLISCFLTIGVAVWFNPNTVSVDTASQKLPKPRYSSIGDYPAALNGDQFKRTPLHIHVQDDQTIDLQMKLKLSKALLERFKQTAHPPTFSFAANVNQDVLSPYVKRKQPAHVTVDFTSISNRTIVIKQRLSLKSALTPHQKKQFLDAENYQFLFLNEHDAAAGIVFDLDLSTWDSR</sequence>
<dbReference type="EMBL" id="CP001022">
    <property type="protein sequence ID" value="ACB60810.1"/>
    <property type="molecule type" value="Genomic_DNA"/>
</dbReference>
<dbReference type="RefSeq" id="WP_012370231.1">
    <property type="nucleotide sequence ID" value="NC_010556.1"/>
</dbReference>
<name>B1YFD4_EXIS2</name>
<feature type="signal peptide" evidence="1">
    <location>
        <begin position="1"/>
        <end position="21"/>
    </location>
</feature>
<dbReference type="AlphaFoldDB" id="B1YFD4"/>
<dbReference type="eggNOG" id="ENOG5033NWU">
    <property type="taxonomic scope" value="Bacteria"/>
</dbReference>
<reference evidence="2 3" key="1">
    <citation type="journal article" date="2006" name="Extremophiles">
        <title>Characterization of Exiguobacterium isolates from the Siberian permafrost. Description of Exiguobacterium sibiricum sp. nov.</title>
        <authorList>
            <person name="Rodrigues D.F."/>
            <person name="Goris J."/>
            <person name="Vishnivetskaya T."/>
            <person name="Gilichinsky D."/>
            <person name="Thomashow M.F."/>
            <person name="Tiedje J.M."/>
        </authorList>
    </citation>
    <scope>NUCLEOTIDE SEQUENCE [LARGE SCALE GENOMIC DNA]</scope>
    <source>
        <strain evidence="3">DSM 17290 / CIP 109462 / JCM 13490 / 255-15</strain>
    </source>
</reference>
<keyword evidence="1" id="KW-0732">Signal</keyword>
<dbReference type="STRING" id="262543.Exig_1338"/>
<keyword evidence="3" id="KW-1185">Reference proteome</keyword>
<dbReference type="KEGG" id="esi:Exig_1338"/>
<reference evidence="3" key="3">
    <citation type="submission" date="2008-04" db="EMBL/GenBank/DDBJ databases">
        <title>Complete sequence of chromosome of Exiguobacterium sibiricum 255-15.</title>
        <authorList>
            <consortium name="US DOE Joint Genome Institute"/>
            <person name="Copeland A."/>
            <person name="Lucas S."/>
            <person name="Lapidus A."/>
            <person name="Glavina del Rio T."/>
            <person name="Dalin E."/>
            <person name="Tice H."/>
            <person name="Bruce D."/>
            <person name="Goodwin L."/>
            <person name="Pitluck S."/>
            <person name="Kiss H."/>
            <person name="Chertkov O."/>
            <person name="Monk C."/>
            <person name="Brettin T."/>
            <person name="Detter J.C."/>
            <person name="Han C."/>
            <person name="Kuske C.R."/>
            <person name="Schmutz J."/>
            <person name="Larimer F."/>
            <person name="Land M."/>
            <person name="Hauser L."/>
            <person name="Kyrpides N."/>
            <person name="Mikhailova N."/>
            <person name="Vishnivetskaya T."/>
            <person name="Rodrigues D.F."/>
            <person name="Gilichinsky D."/>
            <person name="Tiedje J."/>
            <person name="Richardson P."/>
        </authorList>
    </citation>
    <scope>NUCLEOTIDE SEQUENCE [LARGE SCALE GENOMIC DNA]</scope>
    <source>
        <strain evidence="3">DSM 17290 / CIP 109462 / JCM 13490 / 255-15</strain>
    </source>
</reference>
<evidence type="ECO:0000313" key="2">
    <source>
        <dbReference type="EMBL" id="ACB60810.1"/>
    </source>
</evidence>
<protein>
    <submittedName>
        <fullName evidence="2">Uncharacterized protein</fullName>
    </submittedName>
</protein>
<accession>B1YFD4</accession>
<evidence type="ECO:0000313" key="3">
    <source>
        <dbReference type="Proteomes" id="UP000001681"/>
    </source>
</evidence>
<organism evidence="2 3">
    <name type="scientific">Exiguobacterium sibiricum (strain DSM 17290 / CCUG 55495 / CIP 109462 / JCM 13490 / 255-15)</name>
    <dbReference type="NCBI Taxonomy" id="262543"/>
    <lineage>
        <taxon>Bacteria</taxon>
        <taxon>Bacillati</taxon>
        <taxon>Bacillota</taxon>
        <taxon>Bacilli</taxon>
        <taxon>Bacillales</taxon>
        <taxon>Bacillales Family XII. Incertae Sedis</taxon>
        <taxon>Exiguobacterium</taxon>
    </lineage>
</organism>
<dbReference type="HOGENOM" id="CLU_1473091_0_0_9"/>
<dbReference type="Proteomes" id="UP000001681">
    <property type="component" value="Chromosome"/>
</dbReference>
<evidence type="ECO:0000256" key="1">
    <source>
        <dbReference type="SAM" id="SignalP"/>
    </source>
</evidence>
<reference evidence="2 3" key="2">
    <citation type="journal article" date="2008" name="BMC Genomics">
        <title>Architecture of thermal adaptation in an Exiguobacterium sibiricum strain isolated from 3 million year old permafrost: a genome and transcriptome approach.</title>
        <authorList>
            <person name="Rodrigues D.F."/>
            <person name="Ivanova N."/>
            <person name="He Z."/>
            <person name="Huebner M."/>
            <person name="Zhou J."/>
            <person name="Tiedje J.M."/>
        </authorList>
    </citation>
    <scope>NUCLEOTIDE SEQUENCE [LARGE SCALE GENOMIC DNA]</scope>
    <source>
        <strain evidence="3">DSM 17290 / CIP 109462 / JCM 13490 / 255-15</strain>
    </source>
</reference>
<proteinExistence type="predicted"/>
<gene>
    <name evidence="2" type="ordered locus">Exig_1338</name>
</gene>